<comment type="caution">
    <text evidence="9">Lacks conserved residue(s) required for the propagation of feature annotation.</text>
</comment>
<dbReference type="GO" id="GO:0004048">
    <property type="term" value="F:anthranilate phosphoribosyltransferase activity"/>
    <property type="evidence" value="ECO:0007669"/>
    <property type="project" value="UniProtKB-UniRule"/>
</dbReference>
<dbReference type="HAMAP" id="MF_00211">
    <property type="entry name" value="TrpD"/>
    <property type="match status" value="1"/>
</dbReference>
<dbReference type="SUPFAM" id="SSF47648">
    <property type="entry name" value="Nucleoside phosphorylase/phosphoribosyltransferase N-terminal domain"/>
    <property type="match status" value="1"/>
</dbReference>
<evidence type="ECO:0000256" key="7">
    <source>
        <dbReference type="ARBA" id="ARBA00052328"/>
    </source>
</evidence>
<dbReference type="AlphaFoldDB" id="A0A7L4YK17"/>
<keyword evidence="13" id="KW-1185">Reference proteome</keyword>
<keyword evidence="5 9" id="KW-0822">Tryptophan biosynthesis</keyword>
<evidence type="ECO:0000256" key="5">
    <source>
        <dbReference type="ARBA" id="ARBA00022822"/>
    </source>
</evidence>
<proteinExistence type="inferred from homology"/>
<gene>
    <name evidence="9 12" type="primary">trpD</name>
    <name evidence="12" type="ORF">EK0264_02070</name>
</gene>
<dbReference type="EMBL" id="CP047156">
    <property type="protein sequence ID" value="QHB99193.1"/>
    <property type="molecule type" value="Genomic_DNA"/>
</dbReference>
<evidence type="ECO:0000256" key="8">
    <source>
        <dbReference type="ARBA" id="ARBA00061188"/>
    </source>
</evidence>
<evidence type="ECO:0000313" key="13">
    <source>
        <dbReference type="Proteomes" id="UP000463857"/>
    </source>
</evidence>
<dbReference type="Pfam" id="PF02885">
    <property type="entry name" value="Glycos_trans_3N"/>
    <property type="match status" value="1"/>
</dbReference>
<dbReference type="FunCoup" id="A0A7L4YK17">
    <property type="interactions" value="278"/>
</dbReference>
<keyword evidence="2 9" id="KW-0028">Amino-acid biosynthesis</keyword>
<dbReference type="GO" id="GO:0000287">
    <property type="term" value="F:magnesium ion binding"/>
    <property type="evidence" value="ECO:0007669"/>
    <property type="project" value="UniProtKB-UniRule"/>
</dbReference>
<keyword evidence="3 9" id="KW-0328">Glycosyltransferase</keyword>
<comment type="similarity">
    <text evidence="8">In the C-terminal section; belongs to the anthranilate phosphoribosyltransferase family.</text>
</comment>
<evidence type="ECO:0000256" key="1">
    <source>
        <dbReference type="ARBA" id="ARBA00004907"/>
    </source>
</evidence>
<feature type="binding site" evidence="9">
    <location>
        <position position="126"/>
    </location>
    <ligand>
        <name>5-phospho-alpha-D-ribose 1-diphosphate</name>
        <dbReference type="ChEBI" id="CHEBI:58017"/>
    </ligand>
</feature>
<feature type="binding site" evidence="9">
    <location>
        <begin position="114"/>
        <end position="122"/>
    </location>
    <ligand>
        <name>5-phospho-alpha-D-ribose 1-diphosphate</name>
        <dbReference type="ChEBI" id="CHEBI:58017"/>
    </ligand>
</feature>
<reference evidence="12 13" key="1">
    <citation type="journal article" date="2018" name="Int. J. Syst. Evol. Microbiol.">
        <title>Epidermidibacterium keratini gen. nov., sp. nov., a member of the family Sporichthyaceae, isolated from keratin epidermis.</title>
        <authorList>
            <person name="Lee D.G."/>
            <person name="Trujillo M.E."/>
            <person name="Kang S."/>
            <person name="Nam J.J."/>
            <person name="Kim Y.J."/>
        </authorList>
    </citation>
    <scope>NUCLEOTIDE SEQUENCE [LARGE SCALE GENOMIC DNA]</scope>
    <source>
        <strain evidence="12 13">EPI-7</strain>
    </source>
</reference>
<dbReference type="InParanoid" id="A0A7L4YK17"/>
<dbReference type="GO" id="GO:0005829">
    <property type="term" value="C:cytosol"/>
    <property type="evidence" value="ECO:0007669"/>
    <property type="project" value="TreeGrafter"/>
</dbReference>
<feature type="binding site" evidence="9">
    <location>
        <position position="98"/>
    </location>
    <ligand>
        <name>Mg(2+)</name>
        <dbReference type="ChEBI" id="CHEBI:18420"/>
        <label>1</label>
    </ligand>
</feature>
<dbReference type="Proteomes" id="UP000463857">
    <property type="component" value="Chromosome"/>
</dbReference>
<evidence type="ECO:0000259" key="10">
    <source>
        <dbReference type="Pfam" id="PF00591"/>
    </source>
</evidence>
<comment type="function">
    <text evidence="9">Catalyzes the transfer of the phosphoribosyl group of 5-phosphorylribose-1-pyrophosphate (PRPP) to anthranilate to yield N-(5'-phosphoribosyl)-anthranilate (PRA).</text>
</comment>
<dbReference type="PANTHER" id="PTHR43285">
    <property type="entry name" value="ANTHRANILATE PHOSPHORIBOSYLTRANSFERASE"/>
    <property type="match status" value="1"/>
</dbReference>
<dbReference type="GO" id="GO:0000162">
    <property type="term" value="P:L-tryptophan biosynthetic process"/>
    <property type="evidence" value="ECO:0007669"/>
    <property type="project" value="UniProtKB-UniRule"/>
</dbReference>
<comment type="catalytic activity">
    <reaction evidence="7 9">
        <text>N-(5-phospho-beta-D-ribosyl)anthranilate + diphosphate = 5-phospho-alpha-D-ribose 1-diphosphate + anthranilate</text>
        <dbReference type="Rhea" id="RHEA:11768"/>
        <dbReference type="ChEBI" id="CHEBI:16567"/>
        <dbReference type="ChEBI" id="CHEBI:18277"/>
        <dbReference type="ChEBI" id="CHEBI:33019"/>
        <dbReference type="ChEBI" id="CHEBI:58017"/>
        <dbReference type="EC" id="2.4.2.18"/>
    </reaction>
</comment>
<protein>
    <recommendedName>
        <fullName evidence="9">Anthranilate phosphoribosyltransferase</fullName>
        <ecNumber evidence="9">2.4.2.18</ecNumber>
    </recommendedName>
</protein>
<feature type="binding site" evidence="9">
    <location>
        <begin position="89"/>
        <end position="90"/>
    </location>
    <ligand>
        <name>5-phospho-alpha-D-ribose 1-diphosphate</name>
        <dbReference type="ChEBI" id="CHEBI:58017"/>
    </ligand>
</feature>
<dbReference type="Gene3D" id="3.40.1030.10">
    <property type="entry name" value="Nucleoside phosphorylase/phosphoribosyltransferase catalytic domain"/>
    <property type="match status" value="1"/>
</dbReference>
<comment type="pathway">
    <text evidence="1 9">Amino-acid biosynthesis; L-tryptophan biosynthesis; L-tryptophan from chorismate: step 2/5.</text>
</comment>
<dbReference type="UniPathway" id="UPA00035">
    <property type="reaction ID" value="UER00041"/>
</dbReference>
<dbReference type="Pfam" id="PF00591">
    <property type="entry name" value="Glycos_transf_3"/>
    <property type="match status" value="1"/>
</dbReference>
<keyword evidence="4 9" id="KW-0808">Transferase</keyword>
<comment type="subunit">
    <text evidence="9">Homodimer.</text>
</comment>
<dbReference type="PANTHER" id="PTHR43285:SF2">
    <property type="entry name" value="ANTHRANILATE PHOSPHORIBOSYLTRANSFERASE"/>
    <property type="match status" value="1"/>
</dbReference>
<evidence type="ECO:0000259" key="11">
    <source>
        <dbReference type="Pfam" id="PF02885"/>
    </source>
</evidence>
<feature type="binding site" evidence="9">
    <location>
        <position position="231"/>
    </location>
    <ligand>
        <name>Mg(2+)</name>
        <dbReference type="ChEBI" id="CHEBI:18420"/>
        <label>2</label>
    </ligand>
</feature>
<comment type="cofactor">
    <cofactor evidence="9">
        <name>Mg(2+)</name>
        <dbReference type="ChEBI" id="CHEBI:18420"/>
    </cofactor>
    <text evidence="9">Binds 2 magnesium ions per monomer.</text>
</comment>
<feature type="domain" description="Glycosyl transferase family 3 N-terminal" evidence="11">
    <location>
        <begin position="13"/>
        <end position="72"/>
    </location>
</feature>
<dbReference type="EC" id="2.4.2.18" evidence="9"/>
<keyword evidence="6 9" id="KW-0057">Aromatic amino acid biosynthesis</keyword>
<dbReference type="KEGG" id="eke:EK0264_02070"/>
<dbReference type="InterPro" id="IPR017459">
    <property type="entry name" value="Glycosyl_Trfase_fam3_N_dom"/>
</dbReference>
<evidence type="ECO:0000256" key="3">
    <source>
        <dbReference type="ARBA" id="ARBA00022676"/>
    </source>
</evidence>
<evidence type="ECO:0000256" key="2">
    <source>
        <dbReference type="ARBA" id="ARBA00022605"/>
    </source>
</evidence>
<organism evidence="12 13">
    <name type="scientific">Epidermidibacterium keratini</name>
    <dbReference type="NCBI Taxonomy" id="1891644"/>
    <lineage>
        <taxon>Bacteria</taxon>
        <taxon>Bacillati</taxon>
        <taxon>Actinomycetota</taxon>
        <taxon>Actinomycetes</taxon>
        <taxon>Sporichthyales</taxon>
        <taxon>Sporichthyaceae</taxon>
        <taxon>Epidermidibacterium</taxon>
    </lineage>
</organism>
<feature type="binding site" evidence="9">
    <location>
        <position position="230"/>
    </location>
    <ligand>
        <name>Mg(2+)</name>
        <dbReference type="ChEBI" id="CHEBI:18420"/>
        <label>2</label>
    </ligand>
</feature>
<dbReference type="SUPFAM" id="SSF52418">
    <property type="entry name" value="Nucleoside phosphorylase/phosphoribosyltransferase catalytic domain"/>
    <property type="match status" value="1"/>
</dbReference>
<evidence type="ECO:0000313" key="12">
    <source>
        <dbReference type="EMBL" id="QHB99193.1"/>
    </source>
</evidence>
<evidence type="ECO:0000256" key="6">
    <source>
        <dbReference type="ARBA" id="ARBA00023141"/>
    </source>
</evidence>
<feature type="binding site" evidence="9">
    <location>
        <position position="86"/>
    </location>
    <ligand>
        <name>anthranilate</name>
        <dbReference type="ChEBI" id="CHEBI:16567"/>
        <label>1</label>
    </ligand>
</feature>
<evidence type="ECO:0000256" key="4">
    <source>
        <dbReference type="ARBA" id="ARBA00022679"/>
    </source>
</evidence>
<dbReference type="InterPro" id="IPR005940">
    <property type="entry name" value="Anthranilate_Pribosyl_Tfrase"/>
</dbReference>
<dbReference type="FunFam" id="3.40.1030.10:FF:000002">
    <property type="entry name" value="Anthranilate phosphoribosyltransferase"/>
    <property type="match status" value="1"/>
</dbReference>
<keyword evidence="9" id="KW-0479">Metal-binding</keyword>
<feature type="binding site" evidence="9">
    <location>
        <begin position="96"/>
        <end position="99"/>
    </location>
    <ligand>
        <name>5-phospho-alpha-D-ribose 1-diphosphate</name>
        <dbReference type="ChEBI" id="CHEBI:58017"/>
    </ligand>
</feature>
<dbReference type="InterPro" id="IPR000312">
    <property type="entry name" value="Glycosyl_Trfase_fam3"/>
</dbReference>
<dbReference type="OrthoDB" id="9806430at2"/>
<dbReference type="InterPro" id="IPR035902">
    <property type="entry name" value="Nuc_phospho_transferase"/>
</dbReference>
<evidence type="ECO:0000256" key="9">
    <source>
        <dbReference type="HAMAP-Rule" id="MF_00211"/>
    </source>
</evidence>
<feature type="domain" description="Glycosyl transferase family 3" evidence="10">
    <location>
        <begin position="80"/>
        <end position="337"/>
    </location>
</feature>
<name>A0A7L4YK17_9ACTN</name>
<sequence>MSETSTYTWPLVLGAILREGDLSREAAAWAMGEIMSGSATPAQTAGFVVALRARGESAPAVAGLVDTMLEHAPRVEQPGPCVDIVGTGGDQAQTVNISTMAAIVVAGAGVPVAKHGNRAASSQCGSADVLEALGVALALDGAAVVRCIREVGIGFFFAPQFHSGMRFTGPTRKELGIPTVFNFLGPLSNPARPTSMAVGCADERMAGILADTMRMRGVSALVFRGDDGLDELTTVTTSRLWQVAADGSPVRSEVLDPAQFGIAAATPEDLRGGDPAYNAQVVRDLLAGAPGPVRDAVLLNAAAAIVAYDGVSPDASVLGAFEAALARAGRSIDDGSAAGVLDRWVELSSSL</sequence>
<comment type="similarity">
    <text evidence="9">Belongs to the anthranilate phosphoribosyltransferase family.</text>
</comment>
<feature type="binding site" evidence="9">
    <location>
        <position position="94"/>
    </location>
    <ligand>
        <name>5-phospho-alpha-D-ribose 1-diphosphate</name>
        <dbReference type="ChEBI" id="CHEBI:58017"/>
    </ligand>
</feature>
<feature type="binding site" evidence="9">
    <location>
        <position position="86"/>
    </location>
    <ligand>
        <name>5-phospho-alpha-D-ribose 1-diphosphate</name>
        <dbReference type="ChEBI" id="CHEBI:58017"/>
    </ligand>
</feature>
<feature type="binding site" evidence="9">
    <location>
        <position position="172"/>
    </location>
    <ligand>
        <name>anthranilate</name>
        <dbReference type="ChEBI" id="CHEBI:16567"/>
        <label>2</label>
    </ligand>
</feature>
<dbReference type="NCBIfam" id="TIGR01245">
    <property type="entry name" value="trpD"/>
    <property type="match status" value="1"/>
</dbReference>
<dbReference type="Gene3D" id="1.20.970.10">
    <property type="entry name" value="Transferase, Pyrimidine Nucleoside Phosphorylase, Chain C"/>
    <property type="match status" value="1"/>
</dbReference>
<keyword evidence="9" id="KW-0460">Magnesium</keyword>
<accession>A0A7L4YK17</accession>
<feature type="binding site" evidence="9">
    <location>
        <position position="117"/>
    </location>
    <ligand>
        <name>anthranilate</name>
        <dbReference type="ChEBI" id="CHEBI:16567"/>
        <label>1</label>
    </ligand>
</feature>
<dbReference type="InterPro" id="IPR036320">
    <property type="entry name" value="Glycosyl_Trfase_fam3_N_dom_sf"/>
</dbReference>
<dbReference type="RefSeq" id="WP_159542430.1">
    <property type="nucleotide sequence ID" value="NZ_CP047156.1"/>
</dbReference>
<feature type="binding site" evidence="9">
    <location>
        <position position="231"/>
    </location>
    <ligand>
        <name>Mg(2+)</name>
        <dbReference type="ChEBI" id="CHEBI:18420"/>
        <label>1</label>
    </ligand>
</feature>